<organism evidence="1 2">
    <name type="scientific">Candidatus Frankia alpina</name>
    <dbReference type="NCBI Taxonomy" id="2699483"/>
    <lineage>
        <taxon>Bacteria</taxon>
        <taxon>Bacillati</taxon>
        <taxon>Actinomycetota</taxon>
        <taxon>Actinomycetes</taxon>
        <taxon>Frankiales</taxon>
        <taxon>Frankiaceae</taxon>
        <taxon>Frankia</taxon>
    </lineage>
</organism>
<dbReference type="AlphaFoldDB" id="A0A4S5EQE4"/>
<gene>
    <name evidence="1" type="ORF">E7Y31_10400</name>
</gene>
<sequence length="86" mass="9111">MPPSRPDARARAEALKPLLRTAHQREQVDQAVAAADGRWNVALDALKRKLPTVADRLAAADALVGWAGDHPSVARARCAEPAADPA</sequence>
<dbReference type="Proteomes" id="UP000305282">
    <property type="component" value="Unassembled WGS sequence"/>
</dbReference>
<reference evidence="1 2" key="1">
    <citation type="submission" date="2019-04" db="EMBL/GenBank/DDBJ databases">
        <title>Draft genome sequences for three unisolated Alnus-infective Frankia Sp+ strains, AgTrS, AiOr and AvVan, the first sequenced Frankia strains able to sporulate in-planta.</title>
        <authorList>
            <person name="Bethencourt L."/>
            <person name="Vautrin F."/>
            <person name="Taib N."/>
            <person name="Dubost A."/>
            <person name="Castro-Garcia L."/>
            <person name="Imbaud O."/>
            <person name="Abrouk D."/>
            <person name="Fournier P."/>
            <person name="Briolay J."/>
            <person name="Nguyen A."/>
            <person name="Normand P."/>
            <person name="Fernandez M.P."/>
            <person name="Brochier-Armanet C."/>
            <person name="Herrera-Belaroussi A."/>
        </authorList>
    </citation>
    <scope>NUCLEOTIDE SEQUENCE [LARGE SCALE GENOMIC DNA]</scope>
    <source>
        <strain evidence="1 2">AvVan</strain>
    </source>
</reference>
<dbReference type="RefSeq" id="WP_136447983.1">
    <property type="nucleotide sequence ID" value="NZ_SSXH01000207.1"/>
</dbReference>
<protein>
    <submittedName>
        <fullName evidence="1">Uncharacterized protein</fullName>
    </submittedName>
</protein>
<evidence type="ECO:0000313" key="2">
    <source>
        <dbReference type="Proteomes" id="UP000305282"/>
    </source>
</evidence>
<proteinExistence type="predicted"/>
<keyword evidence="2" id="KW-1185">Reference proteome</keyword>
<name>A0A4S5EQE4_9ACTN</name>
<accession>A0A4S5EQE4</accession>
<evidence type="ECO:0000313" key="1">
    <source>
        <dbReference type="EMBL" id="THJ74617.1"/>
    </source>
</evidence>
<comment type="caution">
    <text evidence="1">The sequence shown here is derived from an EMBL/GenBank/DDBJ whole genome shotgun (WGS) entry which is preliminary data.</text>
</comment>
<dbReference type="EMBL" id="SSXH01000207">
    <property type="protein sequence ID" value="THJ74617.1"/>
    <property type="molecule type" value="Genomic_DNA"/>
</dbReference>